<feature type="compositionally biased region" description="Polar residues" evidence="1">
    <location>
        <begin position="22"/>
        <end position="33"/>
    </location>
</feature>
<dbReference type="Proteomes" id="UP000299102">
    <property type="component" value="Unassembled WGS sequence"/>
</dbReference>
<dbReference type="EMBL" id="BGZK01000633">
    <property type="protein sequence ID" value="GBP53765.1"/>
    <property type="molecule type" value="Genomic_DNA"/>
</dbReference>
<comment type="caution">
    <text evidence="2">The sequence shown here is derived from an EMBL/GenBank/DDBJ whole genome shotgun (WGS) entry which is preliminary data.</text>
</comment>
<proteinExistence type="predicted"/>
<reference evidence="2 3" key="1">
    <citation type="journal article" date="2019" name="Commun. Biol.">
        <title>The bagworm genome reveals a unique fibroin gene that provides high tensile strength.</title>
        <authorList>
            <person name="Kono N."/>
            <person name="Nakamura H."/>
            <person name="Ohtoshi R."/>
            <person name="Tomita M."/>
            <person name="Numata K."/>
            <person name="Arakawa K."/>
        </authorList>
    </citation>
    <scope>NUCLEOTIDE SEQUENCE [LARGE SCALE GENOMIC DNA]</scope>
</reference>
<name>A0A4C1WUH5_EUMVA</name>
<dbReference type="AlphaFoldDB" id="A0A4C1WUH5"/>
<accession>A0A4C1WUH5</accession>
<organism evidence="2 3">
    <name type="scientific">Eumeta variegata</name>
    <name type="common">Bagworm moth</name>
    <name type="synonym">Eumeta japonica</name>
    <dbReference type="NCBI Taxonomy" id="151549"/>
    <lineage>
        <taxon>Eukaryota</taxon>
        <taxon>Metazoa</taxon>
        <taxon>Ecdysozoa</taxon>
        <taxon>Arthropoda</taxon>
        <taxon>Hexapoda</taxon>
        <taxon>Insecta</taxon>
        <taxon>Pterygota</taxon>
        <taxon>Neoptera</taxon>
        <taxon>Endopterygota</taxon>
        <taxon>Lepidoptera</taxon>
        <taxon>Glossata</taxon>
        <taxon>Ditrysia</taxon>
        <taxon>Tineoidea</taxon>
        <taxon>Psychidae</taxon>
        <taxon>Oiketicinae</taxon>
        <taxon>Eumeta</taxon>
    </lineage>
</organism>
<evidence type="ECO:0000313" key="2">
    <source>
        <dbReference type="EMBL" id="GBP53765.1"/>
    </source>
</evidence>
<sequence>MFALYERQRGAGRAHANRIRQSHQASGRPTTSRQVSCDTIKVNILTRTSKCACGGAGALRPRVPSTRRYRRATKIPNEQPRKKIKHLSTRHRMTSQLLRSVKLTQSAVTSSHTLALTNGAPDTAVDRLHTSHYRFYFVYGSVLDVFNRERTISTDHKPITHAFAKIGLDSETQRRTVNDS</sequence>
<protein>
    <submittedName>
        <fullName evidence="2">Uncharacterized protein</fullName>
    </submittedName>
</protein>
<gene>
    <name evidence="2" type="ORF">EVAR_84248_1</name>
</gene>
<feature type="region of interest" description="Disordered" evidence="1">
    <location>
        <begin position="1"/>
        <end position="33"/>
    </location>
</feature>
<feature type="compositionally biased region" description="Basic residues" evidence="1">
    <location>
        <begin position="10"/>
        <end position="21"/>
    </location>
</feature>
<evidence type="ECO:0000256" key="1">
    <source>
        <dbReference type="SAM" id="MobiDB-lite"/>
    </source>
</evidence>
<keyword evidence="3" id="KW-1185">Reference proteome</keyword>
<evidence type="ECO:0000313" key="3">
    <source>
        <dbReference type="Proteomes" id="UP000299102"/>
    </source>
</evidence>